<dbReference type="Proteomes" id="UP000499080">
    <property type="component" value="Unassembled WGS sequence"/>
</dbReference>
<dbReference type="AlphaFoldDB" id="A0A4Y2I177"/>
<proteinExistence type="predicted"/>
<comment type="caution">
    <text evidence="1">The sequence shown here is derived from an EMBL/GenBank/DDBJ whole genome shotgun (WGS) entry which is preliminary data.</text>
</comment>
<organism evidence="1 2">
    <name type="scientific">Araneus ventricosus</name>
    <name type="common">Orbweaver spider</name>
    <name type="synonym">Epeira ventricosa</name>
    <dbReference type="NCBI Taxonomy" id="182803"/>
    <lineage>
        <taxon>Eukaryota</taxon>
        <taxon>Metazoa</taxon>
        <taxon>Ecdysozoa</taxon>
        <taxon>Arthropoda</taxon>
        <taxon>Chelicerata</taxon>
        <taxon>Arachnida</taxon>
        <taxon>Araneae</taxon>
        <taxon>Araneomorphae</taxon>
        <taxon>Entelegynae</taxon>
        <taxon>Araneoidea</taxon>
        <taxon>Araneidae</taxon>
        <taxon>Araneus</taxon>
    </lineage>
</organism>
<evidence type="ECO:0000313" key="2">
    <source>
        <dbReference type="Proteomes" id="UP000499080"/>
    </source>
</evidence>
<sequence>MRLPGRQSLKRGAVLQSWKVASQQCRFYGWEEGFTRHFYTAFAISCPQVCPESDSNPSSSSFGPWFDIYLTKRATCAVFFMSQDSSIASDKSEVT</sequence>
<reference evidence="1 2" key="1">
    <citation type="journal article" date="2019" name="Sci. Rep.">
        <title>Orb-weaving spider Araneus ventricosus genome elucidates the spidroin gene catalogue.</title>
        <authorList>
            <person name="Kono N."/>
            <person name="Nakamura H."/>
            <person name="Ohtoshi R."/>
            <person name="Moran D.A.P."/>
            <person name="Shinohara A."/>
            <person name="Yoshida Y."/>
            <person name="Fujiwara M."/>
            <person name="Mori M."/>
            <person name="Tomita M."/>
            <person name="Arakawa K."/>
        </authorList>
    </citation>
    <scope>NUCLEOTIDE SEQUENCE [LARGE SCALE GENOMIC DNA]</scope>
</reference>
<keyword evidence="2" id="KW-1185">Reference proteome</keyword>
<accession>A0A4Y2I177</accession>
<evidence type="ECO:0000313" key="1">
    <source>
        <dbReference type="EMBL" id="GBM71634.1"/>
    </source>
</evidence>
<gene>
    <name evidence="1" type="ORF">AVEN_269187_1</name>
</gene>
<dbReference type="EMBL" id="BGPR01002325">
    <property type="protein sequence ID" value="GBM71634.1"/>
    <property type="molecule type" value="Genomic_DNA"/>
</dbReference>
<protein>
    <submittedName>
        <fullName evidence="1">Uncharacterized protein</fullName>
    </submittedName>
</protein>
<name>A0A4Y2I177_ARAVE</name>